<dbReference type="InterPro" id="IPR052018">
    <property type="entry name" value="PHP_domain"/>
</dbReference>
<evidence type="ECO:0000259" key="1">
    <source>
        <dbReference type="SMART" id="SM00481"/>
    </source>
</evidence>
<dbReference type="PANTHER" id="PTHR42924">
    <property type="entry name" value="EXONUCLEASE"/>
    <property type="match status" value="1"/>
</dbReference>
<dbReference type="CDD" id="cd07438">
    <property type="entry name" value="PHP_HisPPase_AMP"/>
    <property type="match status" value="1"/>
</dbReference>
<dbReference type="SUPFAM" id="SSF89550">
    <property type="entry name" value="PHP domain-like"/>
    <property type="match status" value="1"/>
</dbReference>
<gene>
    <name evidence="2" type="ORF">UFOPK3547_00963</name>
</gene>
<accession>A0A6J5ZT14</accession>
<organism evidence="2">
    <name type="scientific">freshwater metagenome</name>
    <dbReference type="NCBI Taxonomy" id="449393"/>
    <lineage>
        <taxon>unclassified sequences</taxon>
        <taxon>metagenomes</taxon>
        <taxon>ecological metagenomes</taxon>
    </lineage>
</organism>
<dbReference type="GO" id="GO:0004534">
    <property type="term" value="F:5'-3' RNA exonuclease activity"/>
    <property type="evidence" value="ECO:0007669"/>
    <property type="project" value="TreeGrafter"/>
</dbReference>
<dbReference type="InterPro" id="IPR003141">
    <property type="entry name" value="Pol/His_phosphatase_N"/>
</dbReference>
<feature type="domain" description="Polymerase/histidinol phosphatase N-terminal" evidence="1">
    <location>
        <begin position="6"/>
        <end position="73"/>
    </location>
</feature>
<dbReference type="PANTHER" id="PTHR42924:SF3">
    <property type="entry name" value="POLYMERASE_HISTIDINOL PHOSPHATASE N-TERMINAL DOMAIN-CONTAINING PROTEIN"/>
    <property type="match status" value="1"/>
</dbReference>
<evidence type="ECO:0000313" key="2">
    <source>
        <dbReference type="EMBL" id="CAB4344628.1"/>
    </source>
</evidence>
<dbReference type="GO" id="GO:0035312">
    <property type="term" value="F:5'-3' DNA exonuclease activity"/>
    <property type="evidence" value="ECO:0007669"/>
    <property type="project" value="TreeGrafter"/>
</dbReference>
<dbReference type="InterPro" id="IPR016195">
    <property type="entry name" value="Pol/histidinol_Pase-like"/>
</dbReference>
<proteinExistence type="predicted"/>
<dbReference type="Pfam" id="PF02811">
    <property type="entry name" value="PHP"/>
    <property type="match status" value="1"/>
</dbReference>
<dbReference type="Gene3D" id="3.20.20.140">
    <property type="entry name" value="Metal-dependent hydrolases"/>
    <property type="match status" value="1"/>
</dbReference>
<dbReference type="SMART" id="SM00481">
    <property type="entry name" value="POLIIIAc"/>
    <property type="match status" value="1"/>
</dbReference>
<dbReference type="AlphaFoldDB" id="A0A6J5ZT14"/>
<name>A0A6J5ZT14_9ZZZZ</name>
<protein>
    <submittedName>
        <fullName evidence="2">Unannotated protein</fullName>
    </submittedName>
</protein>
<reference evidence="2" key="1">
    <citation type="submission" date="2020-05" db="EMBL/GenBank/DDBJ databases">
        <authorList>
            <person name="Chiriac C."/>
            <person name="Salcher M."/>
            <person name="Ghai R."/>
            <person name="Kavagutti S V."/>
        </authorList>
    </citation>
    <scope>NUCLEOTIDE SEQUENCE</scope>
</reference>
<dbReference type="InterPro" id="IPR004013">
    <property type="entry name" value="PHP_dom"/>
</dbReference>
<dbReference type="EMBL" id="CAESAN010000073">
    <property type="protein sequence ID" value="CAB4344628.1"/>
    <property type="molecule type" value="Genomic_DNA"/>
</dbReference>
<sequence length="290" mass="31142">MSAPTFDLQSHSTASDGVLEPAAVVAAAHQAGVELLALSDHDTVDGLDEAFAAAEATGGALKLVSAVEISSLDLGGKDLHILGYGIDHSDPLLLARLKLWREDRWTRGERMADAMRENGWEVELPPRGEKPLGRPHIAAAIFDHPANAERAAAEGLANPTELLVAYLIPGKPGYRDRTAPTVGQAVEAIHEAGGKAIWAHPYWDFNEADKHEAARDALERFAALGGDGVEAFYTSFDEDQTRRLVELAAGLDMLTTGSADFHGAENPNFSSFRNFSLYGLEPNLGPIDIR</sequence>
<dbReference type="Gene3D" id="1.10.150.650">
    <property type="match status" value="1"/>
</dbReference>